<dbReference type="GO" id="GO:0004315">
    <property type="term" value="F:3-oxoacyl-[acyl-carrier-protein] synthase activity"/>
    <property type="evidence" value="ECO:0007669"/>
    <property type="project" value="InterPro"/>
</dbReference>
<keyword evidence="3" id="KW-0597">Phosphoprotein</keyword>
<dbReference type="InterPro" id="IPR057326">
    <property type="entry name" value="KR_dom"/>
</dbReference>
<evidence type="ECO:0000256" key="5">
    <source>
        <dbReference type="ARBA" id="ARBA00022832"/>
    </source>
</evidence>
<dbReference type="GO" id="GO:0005886">
    <property type="term" value="C:plasma membrane"/>
    <property type="evidence" value="ECO:0007669"/>
    <property type="project" value="TreeGrafter"/>
</dbReference>
<keyword evidence="12" id="KW-1185">Reference proteome</keyword>
<dbReference type="Pfam" id="PF00550">
    <property type="entry name" value="PP-binding"/>
    <property type="match status" value="1"/>
</dbReference>
<feature type="domain" description="Carrier" evidence="9">
    <location>
        <begin position="1426"/>
        <end position="1501"/>
    </location>
</feature>
<evidence type="ECO:0000259" key="9">
    <source>
        <dbReference type="PROSITE" id="PS50075"/>
    </source>
</evidence>
<feature type="region of interest" description="Disordered" evidence="8">
    <location>
        <begin position="1506"/>
        <end position="1532"/>
    </location>
</feature>
<dbReference type="InterPro" id="IPR029058">
    <property type="entry name" value="AB_hydrolase_fold"/>
</dbReference>
<keyword evidence="2" id="KW-0596">Phosphopantetheine</keyword>
<dbReference type="Gene3D" id="3.40.50.1820">
    <property type="entry name" value="alpha/beta hydrolase"/>
    <property type="match status" value="1"/>
</dbReference>
<evidence type="ECO:0000256" key="7">
    <source>
        <dbReference type="ARBA" id="ARBA00023268"/>
    </source>
</evidence>
<dbReference type="CDD" id="cd08953">
    <property type="entry name" value="KR_2_SDR_x"/>
    <property type="match status" value="1"/>
</dbReference>
<dbReference type="Pfam" id="PF22621">
    <property type="entry name" value="CurL-like_PKS_C"/>
    <property type="match status" value="1"/>
</dbReference>
<dbReference type="Gene3D" id="3.40.50.720">
    <property type="entry name" value="NAD(P)-binding Rossmann-like Domain"/>
    <property type="match status" value="1"/>
</dbReference>
<dbReference type="CDD" id="cd00833">
    <property type="entry name" value="PKS"/>
    <property type="match status" value="1"/>
</dbReference>
<dbReference type="PROSITE" id="PS50075">
    <property type="entry name" value="CARRIER"/>
    <property type="match status" value="1"/>
</dbReference>
<feature type="domain" description="Ketosynthase family 3 (KS3)" evidence="10">
    <location>
        <begin position="8"/>
        <end position="436"/>
    </location>
</feature>
<dbReference type="PROSITE" id="PS00606">
    <property type="entry name" value="KS3_1"/>
    <property type="match status" value="1"/>
</dbReference>
<keyword evidence="7" id="KW-0511">Multifunctional enzyme</keyword>
<dbReference type="PROSITE" id="PS00012">
    <property type="entry name" value="PHOSPHOPANTETHEINE"/>
    <property type="match status" value="1"/>
</dbReference>
<evidence type="ECO:0000256" key="6">
    <source>
        <dbReference type="ARBA" id="ARBA00023098"/>
    </source>
</evidence>
<dbReference type="Proteomes" id="UP000005087">
    <property type="component" value="Chromosome"/>
</dbReference>
<dbReference type="InterPro" id="IPR016036">
    <property type="entry name" value="Malonyl_transacylase_ACP-bd"/>
</dbReference>
<dbReference type="InterPro" id="IPR014043">
    <property type="entry name" value="Acyl_transferase_dom"/>
</dbReference>
<comment type="cofactor">
    <cofactor evidence="1">
        <name>pantetheine 4'-phosphate</name>
        <dbReference type="ChEBI" id="CHEBI:47942"/>
    </cofactor>
</comment>
<dbReference type="InterPro" id="IPR016035">
    <property type="entry name" value="Acyl_Trfase/lysoPLipase"/>
</dbReference>
<proteinExistence type="predicted"/>
<dbReference type="Gene3D" id="3.40.47.10">
    <property type="match status" value="1"/>
</dbReference>
<dbReference type="STRING" id="928724.SacglDRAFT_02241"/>
<dbReference type="SUPFAM" id="SSF55048">
    <property type="entry name" value="Probable ACP-binding domain of malonyl-CoA ACP transacylase"/>
    <property type="match status" value="1"/>
</dbReference>
<dbReference type="SMART" id="SM00827">
    <property type="entry name" value="PKS_AT"/>
    <property type="match status" value="1"/>
</dbReference>
<dbReference type="InterPro" id="IPR014030">
    <property type="entry name" value="Ketoacyl_synth_N"/>
</dbReference>
<evidence type="ECO:0000256" key="4">
    <source>
        <dbReference type="ARBA" id="ARBA00022679"/>
    </source>
</evidence>
<dbReference type="eggNOG" id="COG3321">
    <property type="taxonomic scope" value="Bacteria"/>
</dbReference>
<dbReference type="GO" id="GO:0044550">
    <property type="term" value="P:secondary metabolite biosynthetic process"/>
    <property type="evidence" value="ECO:0007669"/>
    <property type="project" value="UniProtKB-ARBA"/>
</dbReference>
<dbReference type="InterPro" id="IPR009081">
    <property type="entry name" value="PP-bd_ACP"/>
</dbReference>
<dbReference type="InterPro" id="IPR001227">
    <property type="entry name" value="Ac_transferase_dom_sf"/>
</dbReference>
<dbReference type="SMART" id="SM00822">
    <property type="entry name" value="PKS_KR"/>
    <property type="match status" value="1"/>
</dbReference>
<dbReference type="InterPro" id="IPR018201">
    <property type="entry name" value="Ketoacyl_synth_AS"/>
</dbReference>
<dbReference type="FunFam" id="1.10.1200.10:FF:000016">
    <property type="entry name" value="Non-ribosomal peptide synthase"/>
    <property type="match status" value="1"/>
</dbReference>
<accession>I1D2G6</accession>
<dbReference type="SUPFAM" id="SSF47336">
    <property type="entry name" value="ACP-like"/>
    <property type="match status" value="1"/>
</dbReference>
<keyword evidence="4" id="KW-0808">Transferase</keyword>
<dbReference type="SUPFAM" id="SSF51735">
    <property type="entry name" value="NAD(P)-binding Rossmann-fold domains"/>
    <property type="match status" value="2"/>
</dbReference>
<dbReference type="GO" id="GO:0005737">
    <property type="term" value="C:cytoplasm"/>
    <property type="evidence" value="ECO:0007669"/>
    <property type="project" value="TreeGrafter"/>
</dbReference>
<evidence type="ECO:0000256" key="2">
    <source>
        <dbReference type="ARBA" id="ARBA00022450"/>
    </source>
</evidence>
<protein>
    <submittedName>
        <fullName evidence="11">Polyketide synthase family protein</fullName>
    </submittedName>
</protein>
<dbReference type="InterPro" id="IPR006162">
    <property type="entry name" value="Ppantetheine_attach_site"/>
</dbReference>
<organism evidence="11 12">
    <name type="scientific">Saccharomonospora glauca K62</name>
    <dbReference type="NCBI Taxonomy" id="928724"/>
    <lineage>
        <taxon>Bacteria</taxon>
        <taxon>Bacillati</taxon>
        <taxon>Actinomycetota</taxon>
        <taxon>Actinomycetes</taxon>
        <taxon>Pseudonocardiales</taxon>
        <taxon>Pseudonocardiaceae</taxon>
        <taxon>Saccharomonospora</taxon>
    </lineage>
</organism>
<dbReference type="InterPro" id="IPR013968">
    <property type="entry name" value="PKS_KR"/>
</dbReference>
<dbReference type="GO" id="GO:0071770">
    <property type="term" value="P:DIM/DIP cell wall layer assembly"/>
    <property type="evidence" value="ECO:0007669"/>
    <property type="project" value="TreeGrafter"/>
</dbReference>
<evidence type="ECO:0000256" key="3">
    <source>
        <dbReference type="ARBA" id="ARBA00022553"/>
    </source>
</evidence>
<dbReference type="SUPFAM" id="SSF52151">
    <property type="entry name" value="FabD/lysophospholipase-like"/>
    <property type="match status" value="1"/>
</dbReference>
<evidence type="ECO:0000313" key="11">
    <source>
        <dbReference type="EMBL" id="EIE99140.1"/>
    </source>
</evidence>
<dbReference type="InterPro" id="IPR014031">
    <property type="entry name" value="Ketoacyl_synth_C"/>
</dbReference>
<dbReference type="GO" id="GO:0006633">
    <property type="term" value="P:fatty acid biosynthetic process"/>
    <property type="evidence" value="ECO:0007669"/>
    <property type="project" value="InterPro"/>
</dbReference>
<feature type="compositionally biased region" description="Basic and acidic residues" evidence="8">
    <location>
        <begin position="1511"/>
        <end position="1532"/>
    </location>
</feature>
<evidence type="ECO:0000313" key="12">
    <source>
        <dbReference type="Proteomes" id="UP000005087"/>
    </source>
</evidence>
<gene>
    <name evidence="11" type="ORF">SacglDRAFT_02241</name>
</gene>
<dbReference type="InterPro" id="IPR016039">
    <property type="entry name" value="Thiolase-like"/>
</dbReference>
<dbReference type="FunFam" id="3.40.47.10:FF:000042">
    <property type="entry name" value="Polyketide synthase Pks13"/>
    <property type="match status" value="1"/>
</dbReference>
<reference evidence="11 12" key="1">
    <citation type="submission" date="2011-09" db="EMBL/GenBank/DDBJ databases">
        <authorList>
            <consortium name="US DOE Joint Genome Institute (JGI-PGF)"/>
            <person name="Lucas S."/>
            <person name="Han J."/>
            <person name="Lapidus A."/>
            <person name="Cheng J.-F."/>
            <person name="Goodwin L."/>
            <person name="Pitluck S."/>
            <person name="Peters L."/>
            <person name="Land M.L."/>
            <person name="Hauser L."/>
            <person name="Brambilla E."/>
            <person name="Klenk H.-P."/>
            <person name="Woyke T.J."/>
        </authorList>
    </citation>
    <scope>NUCLEOTIDE SEQUENCE [LARGE SCALE GENOMIC DNA]</scope>
    <source>
        <strain evidence="11 12">K62</strain>
    </source>
</reference>
<evidence type="ECO:0000256" key="1">
    <source>
        <dbReference type="ARBA" id="ARBA00001957"/>
    </source>
</evidence>
<keyword evidence="5" id="KW-0276">Fatty acid metabolism</keyword>
<dbReference type="Pfam" id="PF08659">
    <property type="entry name" value="KR"/>
    <property type="match status" value="1"/>
</dbReference>
<dbReference type="PANTHER" id="PTHR43775:SF37">
    <property type="entry name" value="SI:DKEY-61P9.11"/>
    <property type="match status" value="1"/>
</dbReference>
<dbReference type="InterPro" id="IPR020841">
    <property type="entry name" value="PKS_Beta-ketoAc_synthase_dom"/>
</dbReference>
<dbReference type="Gene3D" id="3.30.70.3290">
    <property type="match status" value="1"/>
</dbReference>
<evidence type="ECO:0000256" key="8">
    <source>
        <dbReference type="SAM" id="MobiDB-lite"/>
    </source>
</evidence>
<dbReference type="EMBL" id="CM001484">
    <property type="protein sequence ID" value="EIE99140.1"/>
    <property type="molecule type" value="Genomic_DNA"/>
</dbReference>
<dbReference type="Pfam" id="PF00698">
    <property type="entry name" value="Acyl_transf_1"/>
    <property type="match status" value="1"/>
</dbReference>
<dbReference type="PANTHER" id="PTHR43775">
    <property type="entry name" value="FATTY ACID SYNTHASE"/>
    <property type="match status" value="1"/>
</dbReference>
<name>I1D2G6_9PSEU</name>
<dbReference type="Pfam" id="PF00109">
    <property type="entry name" value="ketoacyl-synt"/>
    <property type="match status" value="1"/>
</dbReference>
<dbReference type="InterPro" id="IPR036291">
    <property type="entry name" value="NAD(P)-bd_dom_sf"/>
</dbReference>
<dbReference type="PROSITE" id="PS52004">
    <property type="entry name" value="KS3_2"/>
    <property type="match status" value="1"/>
</dbReference>
<keyword evidence="6" id="KW-0443">Lipid metabolism</keyword>
<reference evidence="12" key="2">
    <citation type="submission" date="2012-01" db="EMBL/GenBank/DDBJ databases">
        <title>Noncontiguous Finished sequence of chromosome of Saccharomonospora glauca K62.</title>
        <authorList>
            <consortium name="US DOE Joint Genome Institute"/>
            <person name="Lucas S."/>
            <person name="Han J."/>
            <person name="Lapidus A."/>
            <person name="Cheng J.-F."/>
            <person name="Goodwin L."/>
            <person name="Pitluck S."/>
            <person name="Peters L."/>
            <person name="Mikhailova N."/>
            <person name="Held B."/>
            <person name="Detter J.C."/>
            <person name="Han C."/>
            <person name="Tapia R."/>
            <person name="Land M."/>
            <person name="Hauser L."/>
            <person name="Kyrpides N."/>
            <person name="Ivanova N."/>
            <person name="Pagani I."/>
            <person name="Brambilla E.-M."/>
            <person name="Klenk H.-P."/>
            <person name="Woyke T."/>
        </authorList>
    </citation>
    <scope>NUCLEOTIDE SEQUENCE [LARGE SCALE GENOMIC DNA]</scope>
    <source>
        <strain evidence="12">K62</strain>
    </source>
</reference>
<dbReference type="InterPro" id="IPR050091">
    <property type="entry name" value="PKS_NRPS_Biosynth_Enz"/>
</dbReference>
<sequence length="1532" mass="165166">MSVVSESIDAIAVVGMSCRFPGADDPEQFWANLTGGVESISTFDRDELLAAGVDPRLLDHPGFVPRGGVLNDLDKFDAAYFGYSPREAELIDPQQRLFLECAAHALDDAGYDLSRFDGVAGIYAGVGLSSYMWNNVYPNERALADISQMQMILSVDKDYLATRAAYKLDLRGPAVTVQCACSTSMVAIHLACQGLLTGESDLALAGGVSLILPEVRGYLYEEGGVLSPDGHCRSFDADAKGTVPGSGVGVVVLRRLEDALADGDLIHAVVRGSAMNNDGSAKVGYTAPGTRGQTQVITDAVLASGVDVNTIGHVETHGAATPLGDPIEISSLTDAFRVLGADPERRCAIGSLKSNVGHLDSAAGVASFIKSVLMVKYGKVPPTLHFRTPNPNIDFESSPFYVNTTLSDWPVAGVPRRAGMSSFGIGGTNAHIVVEQAPEPRPRTLAPGPRPILLSARTPAALDRATDQLAEHLAGHPEVALQDVSGTLALGRRTHQYRRAVVVHDTAEAADALADRSPKVYSSAGPAGSRSVVFLFSGVGDQYVGWCSGLYRSEPVFRDEFDRCCALFARHLGFDLRERLFDSEAEAAEEQPADPFARLVRERGPGPLDDTVVAQPLLFAVQYALAQLWQHHGVRPDAMLGYSVGEYVAAAVAGVLSLVDATWLVARRARHIEGLPNGSMLAVMSSEEQLTPWLGDRISLSAVDTQSLCVVAGPAEDVDALAARLRDEGIASRRVPAEHAFHSWMMRPLGEKLRADLDGVALHAPRIPYLSNVTGDWITAEEATDPEYWARHSVATVRFADQAAAVWQLTSPVVIELGPGRALGSLLAQHPDRADDGLVVASTRSARDTEDDEVTLLEALSRVWLAGVDVNWEVRYRETDWRRTGLPGYPFERDSFWLAAPTTTTPAEAPPDTSRRSDPSEWFYLPDWTRSLPPTAPTDDDPDETWLVVGATGSVVERLVAHSAARMIRVSWDASFADLGGDRFTVSPHEVSDWTKVLRTVSESGSVPARVVFGADGPERDFTALYGLMLLMRAWRDCGLVDDVEVGVVSVSGLPVAGESEVFPERGMLAALCRVIDQEMPQARCRFVDITPATSPRHEQRLLTRLVTELRYGTDDCVAYRGDTRWVRGFVPARLDRTGATRLRDGGCYLISGGLGRIGAVIGDLLATRKARIGVIRRSVVPDRADWDDYLRRAKPDDPVAAEITTIRRLEAAGATVAAASADVSDPERFAAAVARLENELGPFDGVFHVAGVVTADGVMPLAEATPERARPHLAAKADGVRVLADVFAGRELDFVLLCSSIASVLGGIGFPAYAAANLYTELFAAARSAEGGTPWTALAWEGWTVDDRAAPETATTLREYLIDENDAREVLERVLSGDPPAQLVNSTGDLRARFDQWSGTRETSQPAPRSSAAHARPELQTTYVAPRNDTERRLAEIWQDLLGIDRVGVHDNFFELGGHSLLGTRVIARVLRELRVQVPLHTLLTEPTVAGLASAVAELENAPTTPSITRVDRGGYRQDSGSAERTKAMTS</sequence>
<dbReference type="Gene3D" id="3.40.366.10">
    <property type="entry name" value="Malonyl-Coenzyme A Acyl Carrier Protein, domain 2"/>
    <property type="match status" value="1"/>
</dbReference>
<dbReference type="Pfam" id="PF02801">
    <property type="entry name" value="Ketoacyl-synt_C"/>
    <property type="match status" value="1"/>
</dbReference>
<dbReference type="Gene3D" id="3.30.70.250">
    <property type="entry name" value="Malonyl-CoA ACP transacylase, ACP-binding"/>
    <property type="match status" value="1"/>
</dbReference>
<dbReference type="InterPro" id="IPR036736">
    <property type="entry name" value="ACP-like_sf"/>
</dbReference>
<evidence type="ECO:0000259" key="10">
    <source>
        <dbReference type="PROSITE" id="PS52004"/>
    </source>
</evidence>
<dbReference type="HOGENOM" id="CLU_000022_35_4_11"/>
<dbReference type="SUPFAM" id="SSF53901">
    <property type="entry name" value="Thiolase-like"/>
    <property type="match status" value="1"/>
</dbReference>
<dbReference type="GO" id="GO:0004312">
    <property type="term" value="F:fatty acid synthase activity"/>
    <property type="evidence" value="ECO:0007669"/>
    <property type="project" value="TreeGrafter"/>
</dbReference>
<dbReference type="SMART" id="SM00825">
    <property type="entry name" value="PKS_KS"/>
    <property type="match status" value="1"/>
</dbReference>